<dbReference type="Pfam" id="PF10317">
    <property type="entry name" value="7TM_GPCR_Srd"/>
    <property type="match status" value="1"/>
</dbReference>
<dbReference type="InterPro" id="IPR050920">
    <property type="entry name" value="Nematode_rcpt-like_delta"/>
</dbReference>
<dbReference type="AlphaFoldDB" id="A0AAN4ZEQ8"/>
<dbReference type="PANTHER" id="PTHR22945:SF40">
    <property type="entry name" value="SERPENTINE RECEPTOR, CLASS D (DELTA)-RELATED"/>
    <property type="match status" value="1"/>
</dbReference>
<feature type="transmembrane region" description="Helical" evidence="6">
    <location>
        <begin position="64"/>
        <end position="85"/>
    </location>
</feature>
<comment type="subcellular location">
    <subcellularLocation>
        <location evidence="1">Membrane</location>
        <topology evidence="1">Multi-pass membrane protein</topology>
    </subcellularLocation>
</comment>
<reference evidence="8" key="1">
    <citation type="submission" date="2022-10" db="EMBL/GenBank/DDBJ databases">
        <title>Genome assembly of Pristionchus species.</title>
        <authorList>
            <person name="Yoshida K."/>
            <person name="Sommer R.J."/>
        </authorList>
    </citation>
    <scope>NUCLEOTIDE SEQUENCE [LARGE SCALE GENOMIC DNA]</scope>
    <source>
        <strain evidence="8">RS5460</strain>
    </source>
</reference>
<evidence type="ECO:0000256" key="6">
    <source>
        <dbReference type="SAM" id="Phobius"/>
    </source>
</evidence>
<accession>A0AAN4ZEQ8</accession>
<dbReference type="SUPFAM" id="SSF81321">
    <property type="entry name" value="Family A G protein-coupled receptor-like"/>
    <property type="match status" value="1"/>
</dbReference>
<evidence type="ECO:0000313" key="7">
    <source>
        <dbReference type="EMBL" id="GMR38604.1"/>
    </source>
</evidence>
<feature type="transmembrane region" description="Helical" evidence="6">
    <location>
        <begin position="167"/>
        <end position="191"/>
    </location>
</feature>
<evidence type="ECO:0000256" key="4">
    <source>
        <dbReference type="ARBA" id="ARBA00022989"/>
    </source>
</evidence>
<gene>
    <name evidence="7" type="ORF">PMAYCL1PPCAC_08799</name>
</gene>
<feature type="transmembrane region" description="Helical" evidence="6">
    <location>
        <begin position="121"/>
        <end position="142"/>
    </location>
</feature>
<name>A0AAN4ZEQ8_9BILA</name>
<dbReference type="Proteomes" id="UP001328107">
    <property type="component" value="Unassembled WGS sequence"/>
</dbReference>
<proteinExistence type="inferred from homology"/>
<organism evidence="7 8">
    <name type="scientific">Pristionchus mayeri</name>
    <dbReference type="NCBI Taxonomy" id="1317129"/>
    <lineage>
        <taxon>Eukaryota</taxon>
        <taxon>Metazoa</taxon>
        <taxon>Ecdysozoa</taxon>
        <taxon>Nematoda</taxon>
        <taxon>Chromadorea</taxon>
        <taxon>Rhabditida</taxon>
        <taxon>Rhabditina</taxon>
        <taxon>Diplogasteromorpha</taxon>
        <taxon>Diplogasteroidea</taxon>
        <taxon>Neodiplogasteridae</taxon>
        <taxon>Pristionchus</taxon>
    </lineage>
</organism>
<dbReference type="InterPro" id="IPR019421">
    <property type="entry name" value="7TM_GPCR_serpentine_rcpt_Srd"/>
</dbReference>
<dbReference type="EMBL" id="BTRK01000002">
    <property type="protein sequence ID" value="GMR38604.1"/>
    <property type="molecule type" value="Genomic_DNA"/>
</dbReference>
<evidence type="ECO:0000256" key="3">
    <source>
        <dbReference type="ARBA" id="ARBA00022692"/>
    </source>
</evidence>
<evidence type="ECO:0000256" key="1">
    <source>
        <dbReference type="ARBA" id="ARBA00004141"/>
    </source>
</evidence>
<keyword evidence="4 6" id="KW-1133">Transmembrane helix</keyword>
<feature type="transmembrane region" description="Helical" evidence="6">
    <location>
        <begin position="28"/>
        <end position="52"/>
    </location>
</feature>
<keyword evidence="8" id="KW-1185">Reference proteome</keyword>
<evidence type="ECO:0008006" key="9">
    <source>
        <dbReference type="Google" id="ProtNLM"/>
    </source>
</evidence>
<dbReference type="PANTHER" id="PTHR22945">
    <property type="entry name" value="SERPENTINE RECEPTOR, CLASS D DELTA"/>
    <property type="match status" value="1"/>
</dbReference>
<evidence type="ECO:0000256" key="5">
    <source>
        <dbReference type="ARBA" id="ARBA00023136"/>
    </source>
</evidence>
<sequence>RIIPAGRMVACVYDGPCALHSSFLCHCLFVLALACYSQSIYLIAASFGYRLYVLKRNSPSTWQVLLVCVVLALCNLPSLILFILLPDDPDAVRRAINFTRPEYNLDHYAIEGKLNIFEPRMMVAISAATLPNLPVLICICVLRRKVMTEIGEQSSKMSAITMKLHSALAKVLSLQTLLPISFSFSIFIYILCQSDTIYSPTIEHFISEVGLPVPLLSPVITLFFVQPYRAIRSGEDFMQSPAENIVRTVKRVNL</sequence>
<evidence type="ECO:0000313" key="8">
    <source>
        <dbReference type="Proteomes" id="UP001328107"/>
    </source>
</evidence>
<feature type="transmembrane region" description="Helical" evidence="6">
    <location>
        <begin position="211"/>
        <end position="231"/>
    </location>
</feature>
<dbReference type="GO" id="GO:0016020">
    <property type="term" value="C:membrane"/>
    <property type="evidence" value="ECO:0007669"/>
    <property type="project" value="UniProtKB-SubCell"/>
</dbReference>
<evidence type="ECO:0000256" key="2">
    <source>
        <dbReference type="ARBA" id="ARBA00009166"/>
    </source>
</evidence>
<feature type="non-terminal residue" evidence="7">
    <location>
        <position position="1"/>
    </location>
</feature>
<comment type="similarity">
    <text evidence="2">Belongs to the nematode receptor-like protein srd family.</text>
</comment>
<comment type="caution">
    <text evidence="7">The sequence shown here is derived from an EMBL/GenBank/DDBJ whole genome shotgun (WGS) entry which is preliminary data.</text>
</comment>
<protein>
    <recommendedName>
        <fullName evidence="9">G protein-coupled receptor</fullName>
    </recommendedName>
</protein>
<keyword evidence="3 6" id="KW-0812">Transmembrane</keyword>
<keyword evidence="5 6" id="KW-0472">Membrane</keyword>